<dbReference type="EMBL" id="CP031198">
    <property type="protein sequence ID" value="QCZ52539.1"/>
    <property type="molecule type" value="Genomic_DNA"/>
</dbReference>
<dbReference type="Pfam" id="PF13731">
    <property type="entry name" value="WxL"/>
    <property type="match status" value="1"/>
</dbReference>
<feature type="chain" id="PRO_5044254852" evidence="2">
    <location>
        <begin position="29"/>
        <end position="229"/>
    </location>
</feature>
<evidence type="ECO:0000313" key="3">
    <source>
        <dbReference type="EMBL" id="QCZ52539.1"/>
    </source>
</evidence>
<name>A0A5B7Y064_LEVBR</name>
<keyword evidence="2" id="KW-0732">Signal</keyword>
<feature type="region of interest" description="Disordered" evidence="1">
    <location>
        <begin position="144"/>
        <end position="170"/>
    </location>
</feature>
<dbReference type="Proteomes" id="UP000307074">
    <property type="component" value="Chromosome"/>
</dbReference>
<protein>
    <submittedName>
        <fullName evidence="3">Uncharacterized protein</fullName>
    </submittedName>
</protein>
<evidence type="ECO:0000256" key="1">
    <source>
        <dbReference type="SAM" id="MobiDB-lite"/>
    </source>
</evidence>
<gene>
    <name evidence="3" type="ORF">UCCLBBS449_0562</name>
</gene>
<dbReference type="RefSeq" id="WP_052471694.1">
    <property type="nucleotide sequence ID" value="NZ_CP031198.1"/>
</dbReference>
<accession>A0A5B7Y064</accession>
<proteinExistence type="predicted"/>
<reference evidence="3 4" key="1">
    <citation type="submission" date="2018-07" db="EMBL/GenBank/DDBJ databases">
        <authorList>
            <person name="Feyereisen M."/>
        </authorList>
    </citation>
    <scope>NUCLEOTIDE SEQUENCE [LARGE SCALE GENOMIC DNA]</scope>
    <source>
        <strain evidence="3 4">UCCLBBS449</strain>
    </source>
</reference>
<evidence type="ECO:0000256" key="2">
    <source>
        <dbReference type="SAM" id="SignalP"/>
    </source>
</evidence>
<feature type="compositionally biased region" description="Low complexity" evidence="1">
    <location>
        <begin position="144"/>
        <end position="159"/>
    </location>
</feature>
<evidence type="ECO:0000313" key="4">
    <source>
        <dbReference type="Proteomes" id="UP000307074"/>
    </source>
</evidence>
<feature type="signal peptide" evidence="2">
    <location>
        <begin position="1"/>
        <end position="28"/>
    </location>
</feature>
<dbReference type="AlphaFoldDB" id="A0A5B7Y064"/>
<sequence>MTKKTLQFVAAAAMVAGLGFGSVSTAFAASDSASGTNTGDLHTTAKVSLTAGSTAGGDNGNGDGGTAGDGALALVTAPSYTIDGGELGGSKALKLAGTADGSTPVQTVNPGLKTNWGVTVKSGQFVTTSKTELQGAVLTLTNTGVTSPTGSTSSTAPTAEDSIALNGDGTSEQSVVKATGNENITGDAKAVGVGTWNTNFDTASLAVPDGNTAGDYTSNLTWTLKNAPF</sequence>
<dbReference type="InterPro" id="IPR027994">
    <property type="entry name" value="WxL_dom"/>
</dbReference>
<organism evidence="3 4">
    <name type="scientific">Levilactobacillus brevis</name>
    <name type="common">Lactobacillus brevis</name>
    <dbReference type="NCBI Taxonomy" id="1580"/>
    <lineage>
        <taxon>Bacteria</taxon>
        <taxon>Bacillati</taxon>
        <taxon>Bacillota</taxon>
        <taxon>Bacilli</taxon>
        <taxon>Lactobacillales</taxon>
        <taxon>Lactobacillaceae</taxon>
        <taxon>Levilactobacillus</taxon>
    </lineage>
</organism>